<proteinExistence type="predicted"/>
<organism evidence="2 3">
    <name type="scientific">Streptosporangium algeriense</name>
    <dbReference type="NCBI Taxonomy" id="1682748"/>
    <lineage>
        <taxon>Bacteria</taxon>
        <taxon>Bacillati</taxon>
        <taxon>Actinomycetota</taxon>
        <taxon>Actinomycetes</taxon>
        <taxon>Streptosporangiales</taxon>
        <taxon>Streptosporangiaceae</taxon>
        <taxon>Streptosporangium</taxon>
    </lineage>
</organism>
<comment type="caution">
    <text evidence="2">The sequence shown here is derived from an EMBL/GenBank/DDBJ whole genome shotgun (WGS) entry which is preliminary data.</text>
</comment>
<feature type="region of interest" description="Disordered" evidence="1">
    <location>
        <begin position="48"/>
        <end position="100"/>
    </location>
</feature>
<dbReference type="Proteomes" id="UP001597024">
    <property type="component" value="Unassembled WGS sequence"/>
</dbReference>
<name>A0ABW3DNC3_9ACTN</name>
<evidence type="ECO:0000256" key="1">
    <source>
        <dbReference type="SAM" id="MobiDB-lite"/>
    </source>
</evidence>
<sequence length="100" mass="10387">MTAENPPNENMIAALLRERAAYVAASNADRVAQVDEQLAYYGHTEAVEVPKGRTAGGKQTADASGTSGESAAADGSASGQAENAADSRPLQRAARRGRRE</sequence>
<reference evidence="3" key="1">
    <citation type="journal article" date="2019" name="Int. J. Syst. Evol. Microbiol.">
        <title>The Global Catalogue of Microorganisms (GCM) 10K type strain sequencing project: providing services to taxonomists for standard genome sequencing and annotation.</title>
        <authorList>
            <consortium name="The Broad Institute Genomics Platform"/>
            <consortium name="The Broad Institute Genome Sequencing Center for Infectious Disease"/>
            <person name="Wu L."/>
            <person name="Ma J."/>
        </authorList>
    </citation>
    <scope>NUCLEOTIDE SEQUENCE [LARGE SCALE GENOMIC DNA]</scope>
    <source>
        <strain evidence="3">CCUG 62974</strain>
    </source>
</reference>
<keyword evidence="3" id="KW-1185">Reference proteome</keyword>
<gene>
    <name evidence="2" type="ORF">ACFQ08_12475</name>
</gene>
<dbReference type="EMBL" id="JBHTHX010000341">
    <property type="protein sequence ID" value="MFD0885363.1"/>
    <property type="molecule type" value="Genomic_DNA"/>
</dbReference>
<protein>
    <submittedName>
        <fullName evidence="2">Uncharacterized protein</fullName>
    </submittedName>
</protein>
<evidence type="ECO:0000313" key="2">
    <source>
        <dbReference type="EMBL" id="MFD0885363.1"/>
    </source>
</evidence>
<accession>A0ABW3DNC3</accession>
<evidence type="ECO:0000313" key="3">
    <source>
        <dbReference type="Proteomes" id="UP001597024"/>
    </source>
</evidence>
<feature type="compositionally biased region" description="Low complexity" evidence="1">
    <location>
        <begin position="60"/>
        <end position="82"/>
    </location>
</feature>